<dbReference type="OrthoDB" id="9766989at2"/>
<dbReference type="EMBL" id="VWPK01000021">
    <property type="protein sequence ID" value="KAA5611405.1"/>
    <property type="molecule type" value="Genomic_DNA"/>
</dbReference>
<evidence type="ECO:0000256" key="1">
    <source>
        <dbReference type="ARBA" id="ARBA00022729"/>
    </source>
</evidence>
<dbReference type="InterPro" id="IPR006311">
    <property type="entry name" value="TAT_signal"/>
</dbReference>
<evidence type="ECO:0000313" key="3">
    <source>
        <dbReference type="EMBL" id="KAA5611405.1"/>
    </source>
</evidence>
<feature type="chain" id="PRO_5024326888" evidence="2">
    <location>
        <begin position="26"/>
        <end position="444"/>
    </location>
</feature>
<comment type="caution">
    <text evidence="3">The sequence shown here is derived from an EMBL/GenBank/DDBJ whole genome shotgun (WGS) entry which is preliminary data.</text>
</comment>
<dbReference type="Pfam" id="PF13343">
    <property type="entry name" value="SBP_bac_6"/>
    <property type="match status" value="1"/>
</dbReference>
<reference evidence="3 4" key="1">
    <citation type="submission" date="2019-09" db="EMBL/GenBank/DDBJ databases">
        <title>Genome sequence of Rhodovastum atsumiense, a diverse member of the Acetobacteraceae family of non-sulfur purple photosynthetic bacteria.</title>
        <authorList>
            <person name="Meyer T."/>
            <person name="Kyndt J."/>
        </authorList>
    </citation>
    <scope>NUCLEOTIDE SEQUENCE [LARGE SCALE GENOMIC DNA]</scope>
    <source>
        <strain evidence="3 4">DSM 21279</strain>
    </source>
</reference>
<evidence type="ECO:0000256" key="2">
    <source>
        <dbReference type="SAM" id="SignalP"/>
    </source>
</evidence>
<dbReference type="PROSITE" id="PS51318">
    <property type="entry name" value="TAT"/>
    <property type="match status" value="1"/>
</dbReference>
<dbReference type="RefSeq" id="WP_150041599.1">
    <property type="nucleotide sequence ID" value="NZ_OW485601.1"/>
</dbReference>
<keyword evidence="1 2" id="KW-0732">Signal</keyword>
<proteinExistence type="predicted"/>
<dbReference type="SUPFAM" id="SSF53850">
    <property type="entry name" value="Periplasmic binding protein-like II"/>
    <property type="match status" value="1"/>
</dbReference>
<keyword evidence="4" id="KW-1185">Reference proteome</keyword>
<accession>A0A5M6IVG5</accession>
<dbReference type="PANTHER" id="PTHR30006:SF24">
    <property type="entry name" value="SLL0237 PROTEIN"/>
    <property type="match status" value="1"/>
</dbReference>
<feature type="signal peptide" evidence="2">
    <location>
        <begin position="1"/>
        <end position="25"/>
    </location>
</feature>
<protein>
    <submittedName>
        <fullName evidence="3">Extracellular solute-binding protein</fullName>
    </submittedName>
</protein>
<organism evidence="3 4">
    <name type="scientific">Rhodovastum atsumiense</name>
    <dbReference type="NCBI Taxonomy" id="504468"/>
    <lineage>
        <taxon>Bacteria</taxon>
        <taxon>Pseudomonadati</taxon>
        <taxon>Pseudomonadota</taxon>
        <taxon>Alphaproteobacteria</taxon>
        <taxon>Acetobacterales</taxon>
        <taxon>Acetobacteraceae</taxon>
        <taxon>Rhodovastum</taxon>
    </lineage>
</organism>
<dbReference type="Gene3D" id="3.40.190.10">
    <property type="entry name" value="Periplasmic binding protein-like II"/>
    <property type="match status" value="2"/>
</dbReference>
<gene>
    <name evidence="3" type="ORF">F1189_14815</name>
</gene>
<dbReference type="PANTHER" id="PTHR30006">
    <property type="entry name" value="THIAMINE-BINDING PERIPLASMIC PROTEIN-RELATED"/>
    <property type="match status" value="1"/>
</dbReference>
<dbReference type="Proteomes" id="UP000325255">
    <property type="component" value="Unassembled WGS sequence"/>
</dbReference>
<name>A0A5M6IVG5_9PROT</name>
<evidence type="ECO:0000313" key="4">
    <source>
        <dbReference type="Proteomes" id="UP000325255"/>
    </source>
</evidence>
<dbReference type="AlphaFoldDB" id="A0A5M6IVG5"/>
<sequence length="444" mass="46612">MTLGRRVMLAAMGAALLGAAVPARATGNRVVVMTAYPDPLVSLFEAAFIRAHPDIAVQIVGKSSREAAEILRSPDQGGIDVYWAPSLATFHALHGAGVFHPLGVDRAVLPGQIGAQRISPPDGMFEAFEVAGYGIVANPATLARLGLPVPRDWRDLADARWAGQVVLPDAGHVGFSPAMYDIILQAEGWEHGWALISEIAGNARLEPVGPLVAHTVAEGAAAGLTIDMPVRSAIARGSAVTLTYPAETAFLPAHLAITAKAPHPEAARIFVDFLLGPQGQALLFRPEALRYPVRPDAYAAAPDGTVNPFARPEAARFAYRPGLGIARAGLVTALFEHMIARPHARLVALWADLHRAEAALARAPDVGLAATLAEARARLTAVPVSATEAVDATTLLAFRQRGSAHDGKVVETDIEQGWDAARARSLDEAAALVARVLAARPAAP</sequence>